<dbReference type="Proteomes" id="UP000093412">
    <property type="component" value="Unassembled WGS sequence"/>
</dbReference>
<dbReference type="EMBL" id="MAQA01000002">
    <property type="protein sequence ID" value="OCI33031.1"/>
    <property type="molecule type" value="Genomic_DNA"/>
</dbReference>
<evidence type="ECO:0000259" key="1">
    <source>
        <dbReference type="PROSITE" id="PS50995"/>
    </source>
</evidence>
<dbReference type="InterPro" id="IPR036388">
    <property type="entry name" value="WH-like_DNA-bd_sf"/>
</dbReference>
<keyword evidence="5" id="KW-1185">Reference proteome</keyword>
<dbReference type="InterPro" id="IPR000835">
    <property type="entry name" value="HTH_MarR-typ"/>
</dbReference>
<dbReference type="Gene3D" id="1.10.10.10">
    <property type="entry name" value="Winged helix-like DNA-binding domain superfamily/Winged helix DNA-binding domain"/>
    <property type="match status" value="1"/>
</dbReference>
<organism evidence="2 4">
    <name type="scientific">Oerskovia enterophila</name>
    <dbReference type="NCBI Taxonomy" id="43678"/>
    <lineage>
        <taxon>Bacteria</taxon>
        <taxon>Bacillati</taxon>
        <taxon>Actinomycetota</taxon>
        <taxon>Actinomycetes</taxon>
        <taxon>Micrococcales</taxon>
        <taxon>Cellulomonadaceae</taxon>
        <taxon>Oerskovia</taxon>
    </lineage>
</organism>
<dbReference type="PATRIC" id="fig|43678.3.peg.1095"/>
<dbReference type="SMART" id="SM00347">
    <property type="entry name" value="HTH_MARR"/>
    <property type="match status" value="1"/>
</dbReference>
<dbReference type="PANTHER" id="PTHR33164">
    <property type="entry name" value="TRANSCRIPTIONAL REGULATOR, MARR FAMILY"/>
    <property type="match status" value="1"/>
</dbReference>
<dbReference type="EMBL" id="LRIE01000056">
    <property type="protein sequence ID" value="KZM36256.1"/>
    <property type="molecule type" value="Genomic_DNA"/>
</dbReference>
<accession>A0A163SCL5</accession>
<evidence type="ECO:0000313" key="4">
    <source>
        <dbReference type="Proteomes" id="UP000076447"/>
    </source>
</evidence>
<protein>
    <submittedName>
        <fullName evidence="2">MarR family protein</fullName>
    </submittedName>
</protein>
<name>A0A163SCL5_9CELL</name>
<evidence type="ECO:0000313" key="5">
    <source>
        <dbReference type="Proteomes" id="UP000093412"/>
    </source>
</evidence>
<sequence>MKEEMTAQQDQHATTVHDTSWLDDDQQRYWRSFLDGSARFVEALSREHEDLSSLTLGEYELLVRLSEAADHTLRMSALADGLARSRSRVTHTVHRMEQRGLVRRAASVGDGRGVNCVMTEAGYAELVASAPGHVTAVRRYLVDVLTPAQLRNLGEAMEAVAEACRVVEPHEQ</sequence>
<dbReference type="Proteomes" id="UP000076447">
    <property type="component" value="Unassembled WGS sequence"/>
</dbReference>
<comment type="caution">
    <text evidence="2">The sequence shown here is derived from an EMBL/GenBank/DDBJ whole genome shotgun (WGS) entry which is preliminary data.</text>
</comment>
<gene>
    <name evidence="3" type="ORF">OERS_02850</name>
    <name evidence="2" type="ORF">OJAG_10460</name>
</gene>
<proteinExistence type="predicted"/>
<dbReference type="GO" id="GO:0003700">
    <property type="term" value="F:DNA-binding transcription factor activity"/>
    <property type="evidence" value="ECO:0007669"/>
    <property type="project" value="InterPro"/>
</dbReference>
<reference evidence="3 5" key="2">
    <citation type="submission" date="2016-06" db="EMBL/GenBank/DDBJ databases">
        <title>Genome sequence of Oerskovia enterophila DSM 43852.</title>
        <authorList>
            <person name="Poehlein A."/>
            <person name="Jag V."/>
            <person name="Bengelsdorf F.R."/>
            <person name="Daniel R."/>
            <person name="Duerre P."/>
        </authorList>
    </citation>
    <scope>NUCLEOTIDE SEQUENCE [LARGE SCALE GENOMIC DNA]</scope>
    <source>
        <strain evidence="3 5">DSM 43852</strain>
    </source>
</reference>
<dbReference type="SUPFAM" id="SSF46785">
    <property type="entry name" value="Winged helix' DNA-binding domain"/>
    <property type="match status" value="1"/>
</dbReference>
<feature type="domain" description="HTH marR-type" evidence="1">
    <location>
        <begin position="26"/>
        <end position="162"/>
    </location>
</feature>
<dbReference type="PROSITE" id="PS50995">
    <property type="entry name" value="HTH_MARR_2"/>
    <property type="match status" value="1"/>
</dbReference>
<dbReference type="Pfam" id="PF01047">
    <property type="entry name" value="MarR"/>
    <property type="match status" value="1"/>
</dbReference>
<dbReference type="AlphaFoldDB" id="A0A163SCL5"/>
<dbReference type="STRING" id="43678.OJAG_10460"/>
<reference evidence="2 4" key="1">
    <citation type="submission" date="2016-01" db="EMBL/GenBank/DDBJ databases">
        <title>Genome sequence of Oerskovia enterophila VJag, an agar and cellulose degrading bacterium.</title>
        <authorList>
            <person name="Poehlein A."/>
            <person name="Jag V."/>
            <person name="Bengelsdorf F."/>
            <person name="Duerre P."/>
            <person name="Daniel R."/>
        </authorList>
    </citation>
    <scope>NUCLEOTIDE SEQUENCE [LARGE SCALE GENOMIC DNA]</scope>
    <source>
        <strain evidence="2 4">VJag</strain>
    </source>
</reference>
<dbReference type="InterPro" id="IPR039422">
    <property type="entry name" value="MarR/SlyA-like"/>
</dbReference>
<dbReference type="PANTHER" id="PTHR33164:SF99">
    <property type="entry name" value="MARR FAMILY REGULATORY PROTEIN"/>
    <property type="match status" value="1"/>
</dbReference>
<evidence type="ECO:0000313" key="2">
    <source>
        <dbReference type="EMBL" id="KZM36256.1"/>
    </source>
</evidence>
<dbReference type="InterPro" id="IPR036390">
    <property type="entry name" value="WH_DNA-bd_sf"/>
</dbReference>
<dbReference type="GO" id="GO:0006950">
    <property type="term" value="P:response to stress"/>
    <property type="evidence" value="ECO:0007669"/>
    <property type="project" value="TreeGrafter"/>
</dbReference>
<evidence type="ECO:0000313" key="3">
    <source>
        <dbReference type="EMBL" id="OCI33031.1"/>
    </source>
</evidence>